<dbReference type="CDD" id="cd00211">
    <property type="entry name" value="PTS_IIA_fru"/>
    <property type="match status" value="1"/>
</dbReference>
<dbReference type="PANTHER" id="PTHR30181">
    <property type="entry name" value="MANNITOL PERMEASE IIC COMPONENT"/>
    <property type="match status" value="1"/>
</dbReference>
<feature type="domain" description="PTS EIIA type-2" evidence="12">
    <location>
        <begin position="2"/>
        <end position="141"/>
    </location>
</feature>
<keyword evidence="7" id="KW-0598">Phosphotransferase system</keyword>
<comment type="function">
    <text evidence="1">The phosphoenolpyruvate-dependent sugar phosphotransferase system (sugar PTS), a major carbohydrate active transport system, catalyzes the phosphorylation of incoming sugar substrates concomitantly with their translocation across the cell membrane. The enzyme II CmtAB PTS system is involved in D-mannitol transport.</text>
</comment>
<accession>A0A429ZUR3</accession>
<evidence type="ECO:0000256" key="4">
    <source>
        <dbReference type="ARBA" id="ARBA00022553"/>
    </source>
</evidence>
<dbReference type="GO" id="GO:0005886">
    <property type="term" value="C:plasma membrane"/>
    <property type="evidence" value="ECO:0007669"/>
    <property type="project" value="TreeGrafter"/>
</dbReference>
<dbReference type="AlphaFoldDB" id="A0A429ZUR3"/>
<dbReference type="InterPro" id="IPR002178">
    <property type="entry name" value="PTS_EIIA_type-2_dom"/>
</dbReference>
<evidence type="ECO:0000256" key="5">
    <source>
        <dbReference type="ARBA" id="ARBA00022597"/>
    </source>
</evidence>
<reference evidence="13 14" key="1">
    <citation type="submission" date="2017-05" db="EMBL/GenBank/DDBJ databases">
        <title>Vagococcus spp. assemblies.</title>
        <authorList>
            <person name="Gulvik C.A."/>
        </authorList>
    </citation>
    <scope>NUCLEOTIDE SEQUENCE [LARGE SCALE GENOMIC DNA]</scope>
    <source>
        <strain evidence="13 14">NCFB 2777</strain>
    </source>
</reference>
<keyword evidence="5" id="KW-0762">Sugar transport</keyword>
<keyword evidence="6" id="KW-0808">Transferase</keyword>
<dbReference type="GO" id="GO:0016301">
    <property type="term" value="F:kinase activity"/>
    <property type="evidence" value="ECO:0007669"/>
    <property type="project" value="UniProtKB-KW"/>
</dbReference>
<evidence type="ECO:0000256" key="9">
    <source>
        <dbReference type="ARBA" id="ARBA00029908"/>
    </source>
</evidence>
<dbReference type="GeneID" id="98567080"/>
<proteinExistence type="predicted"/>
<keyword evidence="3" id="KW-0813">Transport</keyword>
<evidence type="ECO:0000256" key="8">
    <source>
        <dbReference type="ARBA" id="ARBA00022777"/>
    </source>
</evidence>
<keyword evidence="14" id="KW-1185">Reference proteome</keyword>
<evidence type="ECO:0000313" key="13">
    <source>
        <dbReference type="EMBL" id="RST97417.1"/>
    </source>
</evidence>
<dbReference type="Proteomes" id="UP000287239">
    <property type="component" value="Unassembled WGS sequence"/>
</dbReference>
<dbReference type="OrthoDB" id="1640042at2"/>
<dbReference type="Pfam" id="PF00359">
    <property type="entry name" value="PTS_EIIA_2"/>
    <property type="match status" value="1"/>
</dbReference>
<evidence type="ECO:0000256" key="10">
    <source>
        <dbReference type="ARBA" id="ARBA00030956"/>
    </source>
</evidence>
<dbReference type="EMBL" id="NGJU01000002">
    <property type="protein sequence ID" value="RST97417.1"/>
    <property type="molecule type" value="Genomic_DNA"/>
</dbReference>
<comment type="caution">
    <text evidence="13">The sequence shown here is derived from an EMBL/GenBank/DDBJ whole genome shotgun (WGS) entry which is preliminary data.</text>
</comment>
<evidence type="ECO:0000256" key="3">
    <source>
        <dbReference type="ARBA" id="ARBA00022448"/>
    </source>
</evidence>
<name>A0A429ZUR3_9ENTE</name>
<dbReference type="InterPro" id="IPR016152">
    <property type="entry name" value="PTrfase/Anion_transptr"/>
</dbReference>
<evidence type="ECO:0000256" key="7">
    <source>
        <dbReference type="ARBA" id="ARBA00022683"/>
    </source>
</evidence>
<dbReference type="PROSITE" id="PS00372">
    <property type="entry name" value="PTS_EIIA_TYPE_2_HIS"/>
    <property type="match status" value="1"/>
</dbReference>
<organism evidence="13 14">
    <name type="scientific">Vagococcus salmoninarum</name>
    <dbReference type="NCBI Taxonomy" id="2739"/>
    <lineage>
        <taxon>Bacteria</taxon>
        <taxon>Bacillati</taxon>
        <taxon>Bacillota</taxon>
        <taxon>Bacilli</taxon>
        <taxon>Lactobacillales</taxon>
        <taxon>Enterococcaceae</taxon>
        <taxon>Vagococcus</taxon>
    </lineage>
</organism>
<evidence type="ECO:0000313" key="14">
    <source>
        <dbReference type="Proteomes" id="UP000287239"/>
    </source>
</evidence>
<protein>
    <recommendedName>
        <fullName evidence="2">Mannitol-specific phosphotransferase enzyme IIA component</fullName>
    </recommendedName>
    <alternativeName>
        <fullName evidence="10">EIIA</fullName>
    </alternativeName>
    <alternativeName>
        <fullName evidence="11">EIII</fullName>
    </alternativeName>
    <alternativeName>
        <fullName evidence="9">PTS system mannitol-specific EIIA component</fullName>
    </alternativeName>
</protein>
<evidence type="ECO:0000256" key="6">
    <source>
        <dbReference type="ARBA" id="ARBA00022679"/>
    </source>
</evidence>
<evidence type="ECO:0000256" key="11">
    <source>
        <dbReference type="ARBA" id="ARBA00030962"/>
    </source>
</evidence>
<gene>
    <name evidence="13" type="ORF">CBF35_01760</name>
</gene>
<keyword evidence="8" id="KW-0418">Kinase</keyword>
<sequence length="146" mass="15912">MKNLQARDIQIKQHFPDKISAIHGTGHLLAENGYTELDYIEEMIKRDQLTSTYIGNLVAIPHGTDDSQPLIKASGIVITQVPEGVDFDGNLVKVIIGIAGIGEEHLELLSTIAIVCSDLANVEAIVQAETPEAIIEIFKENGDDHE</sequence>
<dbReference type="InterPro" id="IPR050893">
    <property type="entry name" value="Sugar_PTS"/>
</dbReference>
<dbReference type="RefSeq" id="WP_126778163.1">
    <property type="nucleotide sequence ID" value="NZ_CP177121.1"/>
</dbReference>
<evidence type="ECO:0000256" key="1">
    <source>
        <dbReference type="ARBA" id="ARBA00002434"/>
    </source>
</evidence>
<keyword evidence="4" id="KW-0597">Phosphoprotein</keyword>
<dbReference type="PROSITE" id="PS51094">
    <property type="entry name" value="PTS_EIIA_TYPE_2"/>
    <property type="match status" value="1"/>
</dbReference>
<evidence type="ECO:0000259" key="12">
    <source>
        <dbReference type="PROSITE" id="PS51094"/>
    </source>
</evidence>
<dbReference type="GO" id="GO:0009401">
    <property type="term" value="P:phosphoenolpyruvate-dependent sugar phosphotransferase system"/>
    <property type="evidence" value="ECO:0007669"/>
    <property type="project" value="UniProtKB-KW"/>
</dbReference>
<dbReference type="PANTHER" id="PTHR30181:SF2">
    <property type="entry name" value="PTS SYSTEM MANNITOL-SPECIFIC EIICBA COMPONENT"/>
    <property type="match status" value="1"/>
</dbReference>
<dbReference type="SUPFAM" id="SSF55804">
    <property type="entry name" value="Phoshotransferase/anion transport protein"/>
    <property type="match status" value="1"/>
</dbReference>
<evidence type="ECO:0000256" key="2">
    <source>
        <dbReference type="ARBA" id="ARBA00014783"/>
    </source>
</evidence>
<dbReference type="GO" id="GO:0090563">
    <property type="term" value="F:protein-phosphocysteine-sugar phosphotransferase activity"/>
    <property type="evidence" value="ECO:0007669"/>
    <property type="project" value="TreeGrafter"/>
</dbReference>
<dbReference type="Gene3D" id="3.40.930.10">
    <property type="entry name" value="Mannitol-specific EII, Chain A"/>
    <property type="match status" value="1"/>
</dbReference>